<reference evidence="3" key="1">
    <citation type="journal article" date="2012" name="MBio">
        <title>Comparative genome analysis of Trichophyton rubrum and related dermatophytes reveals candidate genes involved in infection.</title>
        <authorList>
            <person name="Martinez D.A."/>
            <person name="Oliver B.G."/>
            <person name="Graeser Y."/>
            <person name="Goldberg J.M."/>
            <person name="Li W."/>
            <person name="Martinez-Rossi N.M."/>
            <person name="Monod M."/>
            <person name="Shelest E."/>
            <person name="Barton R.C."/>
            <person name="Birch E."/>
            <person name="Brakhage A.A."/>
            <person name="Chen Z."/>
            <person name="Gurr S.J."/>
            <person name="Heiman D."/>
            <person name="Heitman J."/>
            <person name="Kosti I."/>
            <person name="Rossi A."/>
            <person name="Saif S."/>
            <person name="Samalova M."/>
            <person name="Saunders C.W."/>
            <person name="Shea T."/>
            <person name="Summerbell R.C."/>
            <person name="Xu J."/>
            <person name="Young S."/>
            <person name="Zeng Q."/>
            <person name="Birren B.W."/>
            <person name="Cuomo C.A."/>
            <person name="White T.C."/>
        </authorList>
    </citation>
    <scope>NUCLEOTIDE SEQUENCE [LARGE SCALE GENOMIC DNA]</scope>
    <source>
        <strain evidence="3">CBS 112818</strain>
    </source>
</reference>
<dbReference type="EMBL" id="GG698478">
    <property type="protein sequence ID" value="EGD93152.1"/>
    <property type="molecule type" value="Genomic_DNA"/>
</dbReference>
<protein>
    <submittedName>
        <fullName evidence="2">Uncharacterized protein</fullName>
    </submittedName>
</protein>
<dbReference type="Proteomes" id="UP000009172">
    <property type="component" value="Unassembled WGS sequence"/>
</dbReference>
<feature type="region of interest" description="Disordered" evidence="1">
    <location>
        <begin position="1"/>
        <end position="68"/>
    </location>
</feature>
<feature type="compositionally biased region" description="Basic and acidic residues" evidence="1">
    <location>
        <begin position="113"/>
        <end position="125"/>
    </location>
</feature>
<dbReference type="AlphaFoldDB" id="F2RP96"/>
<dbReference type="HOGENOM" id="CLU_1826690_0_0_1"/>
<accession>F2RP96</accession>
<name>F2RP96_TRIT1</name>
<feature type="region of interest" description="Disordered" evidence="1">
    <location>
        <begin position="95"/>
        <end position="125"/>
    </location>
</feature>
<gene>
    <name evidence="2" type="ORF">TESG_00706</name>
</gene>
<evidence type="ECO:0000313" key="2">
    <source>
        <dbReference type="EMBL" id="EGD93152.1"/>
    </source>
</evidence>
<evidence type="ECO:0000256" key="1">
    <source>
        <dbReference type="SAM" id="MobiDB-lite"/>
    </source>
</evidence>
<proteinExistence type="predicted"/>
<keyword evidence="3" id="KW-1185">Reference proteome</keyword>
<organism evidence="2 3">
    <name type="scientific">Trichophyton tonsurans (strain CBS 112818)</name>
    <name type="common">Scalp ringworm fungus</name>
    <dbReference type="NCBI Taxonomy" id="647933"/>
    <lineage>
        <taxon>Eukaryota</taxon>
        <taxon>Fungi</taxon>
        <taxon>Dikarya</taxon>
        <taxon>Ascomycota</taxon>
        <taxon>Pezizomycotina</taxon>
        <taxon>Eurotiomycetes</taxon>
        <taxon>Eurotiomycetidae</taxon>
        <taxon>Onygenales</taxon>
        <taxon>Arthrodermataceae</taxon>
        <taxon>Trichophyton</taxon>
    </lineage>
</organism>
<sequence length="141" mass="15216">MTQPKKPTGKPANAPPSPPSSPSHEHSKCALEDEPMVINKFLSSAKPASTGQVSPEHPHSSPATTPPSGYYSIPCVPKFLTESSLVDTLKKALLSIPKKSDVDQNNGAPEPGPSEKREGEAKTVEESTYKLFSLKRLDYYI</sequence>
<evidence type="ECO:0000313" key="3">
    <source>
        <dbReference type="Proteomes" id="UP000009172"/>
    </source>
</evidence>